<dbReference type="EMBL" id="KN837233">
    <property type="protein sequence ID" value="KIJ32018.1"/>
    <property type="molecule type" value="Genomic_DNA"/>
</dbReference>
<accession>A0A0C9TPM5</accession>
<dbReference type="Proteomes" id="UP000054279">
    <property type="component" value="Unassembled WGS sequence"/>
</dbReference>
<evidence type="ECO:0000313" key="2">
    <source>
        <dbReference type="Proteomes" id="UP000054279"/>
    </source>
</evidence>
<gene>
    <name evidence="1" type="ORF">M422DRAFT_266250</name>
</gene>
<sequence>MLVPVTDVFYANTYPNKVGCDTERETFSRWDALNEERTLTPFVIFSDNSAKLSTPPKLPASVNSLVLVKNLSVAPLSASASEPKRDHPAEWEIAFAPPLVPFLHLVSKDPHIDKTNLRVRRQDLDCVVMAWILRETGLDNLLNKRVRCEGGIAPALSRSARIPSCVTSSPHAAQATHQNRRVPHIPILQEPGGGVGEDDGAHQDVGVAVDVFL</sequence>
<keyword evidence="2" id="KW-1185">Reference proteome</keyword>
<evidence type="ECO:0000313" key="1">
    <source>
        <dbReference type="EMBL" id="KIJ32018.1"/>
    </source>
</evidence>
<proteinExistence type="predicted"/>
<dbReference type="AlphaFoldDB" id="A0A0C9TPM5"/>
<reference evidence="1 2" key="1">
    <citation type="submission" date="2014-06" db="EMBL/GenBank/DDBJ databases">
        <title>Evolutionary Origins and Diversification of the Mycorrhizal Mutualists.</title>
        <authorList>
            <consortium name="DOE Joint Genome Institute"/>
            <consortium name="Mycorrhizal Genomics Consortium"/>
            <person name="Kohler A."/>
            <person name="Kuo A."/>
            <person name="Nagy L.G."/>
            <person name="Floudas D."/>
            <person name="Copeland A."/>
            <person name="Barry K.W."/>
            <person name="Cichocki N."/>
            <person name="Veneault-Fourrey C."/>
            <person name="LaButti K."/>
            <person name="Lindquist E.A."/>
            <person name="Lipzen A."/>
            <person name="Lundell T."/>
            <person name="Morin E."/>
            <person name="Murat C."/>
            <person name="Riley R."/>
            <person name="Ohm R."/>
            <person name="Sun H."/>
            <person name="Tunlid A."/>
            <person name="Henrissat B."/>
            <person name="Grigoriev I.V."/>
            <person name="Hibbett D.S."/>
            <person name="Martin F."/>
        </authorList>
    </citation>
    <scope>NUCLEOTIDE SEQUENCE [LARGE SCALE GENOMIC DNA]</scope>
    <source>
        <strain evidence="1 2">SS14</strain>
    </source>
</reference>
<name>A0A0C9TPM5_SPHS4</name>
<protein>
    <submittedName>
        <fullName evidence="1">Uncharacterized protein</fullName>
    </submittedName>
</protein>
<dbReference type="HOGENOM" id="CLU_099561_0_0_1"/>
<organism evidence="1 2">
    <name type="scientific">Sphaerobolus stellatus (strain SS14)</name>
    <dbReference type="NCBI Taxonomy" id="990650"/>
    <lineage>
        <taxon>Eukaryota</taxon>
        <taxon>Fungi</taxon>
        <taxon>Dikarya</taxon>
        <taxon>Basidiomycota</taxon>
        <taxon>Agaricomycotina</taxon>
        <taxon>Agaricomycetes</taxon>
        <taxon>Phallomycetidae</taxon>
        <taxon>Geastrales</taxon>
        <taxon>Sphaerobolaceae</taxon>
        <taxon>Sphaerobolus</taxon>
    </lineage>
</organism>